<dbReference type="PANTHER" id="PTHR30204">
    <property type="entry name" value="REDOX-CYCLING DRUG-SENSING TRANSCRIPTIONAL ACTIVATOR SOXR"/>
    <property type="match status" value="1"/>
</dbReference>
<protein>
    <submittedName>
        <fullName evidence="4">DNA-binding transcriptional regulator, MerR family</fullName>
    </submittedName>
</protein>
<dbReference type="Gene3D" id="3.40.50.150">
    <property type="entry name" value="Vaccinia Virus protein VP39"/>
    <property type="match status" value="1"/>
</dbReference>
<keyword evidence="2" id="KW-0175">Coiled coil</keyword>
<dbReference type="GO" id="GO:0003677">
    <property type="term" value="F:DNA binding"/>
    <property type="evidence" value="ECO:0007669"/>
    <property type="project" value="UniProtKB-KW"/>
</dbReference>
<dbReference type="InterPro" id="IPR047057">
    <property type="entry name" value="MerR_fam"/>
</dbReference>
<proteinExistence type="predicted"/>
<feature type="coiled-coil region" evidence="2">
    <location>
        <begin position="73"/>
        <end position="100"/>
    </location>
</feature>
<feature type="domain" description="HTH merR-type" evidence="3">
    <location>
        <begin position="1"/>
        <end position="69"/>
    </location>
</feature>
<evidence type="ECO:0000259" key="3">
    <source>
        <dbReference type="PROSITE" id="PS50937"/>
    </source>
</evidence>
<dbReference type="PROSITE" id="PS50937">
    <property type="entry name" value="HTH_MERR_2"/>
    <property type="match status" value="1"/>
</dbReference>
<reference evidence="4 5" key="1">
    <citation type="submission" date="2016-10" db="EMBL/GenBank/DDBJ databases">
        <authorList>
            <person name="de Groot N.N."/>
        </authorList>
    </citation>
    <scope>NUCLEOTIDE SEQUENCE [LARGE SCALE GENOMIC DNA]</scope>
    <source>
        <strain evidence="4 5">ICMP 14252</strain>
    </source>
</reference>
<dbReference type="GO" id="GO:0003700">
    <property type="term" value="F:DNA-binding transcription factor activity"/>
    <property type="evidence" value="ECO:0007669"/>
    <property type="project" value="InterPro"/>
</dbReference>
<evidence type="ECO:0000313" key="4">
    <source>
        <dbReference type="EMBL" id="SDZ62692.1"/>
    </source>
</evidence>
<evidence type="ECO:0000256" key="2">
    <source>
        <dbReference type="SAM" id="Coils"/>
    </source>
</evidence>
<dbReference type="Proteomes" id="UP000182902">
    <property type="component" value="Unassembled WGS sequence"/>
</dbReference>
<accession>A0A1H3UJQ7</accession>
<dbReference type="Pfam" id="PF13649">
    <property type="entry name" value="Methyltransf_25"/>
    <property type="match status" value="1"/>
</dbReference>
<dbReference type="Pfam" id="PF13411">
    <property type="entry name" value="MerR_1"/>
    <property type="match status" value="1"/>
</dbReference>
<dbReference type="InterPro" id="IPR000551">
    <property type="entry name" value="MerR-type_HTH_dom"/>
</dbReference>
<dbReference type="SMART" id="SM00422">
    <property type="entry name" value="HTH_MERR"/>
    <property type="match status" value="1"/>
</dbReference>
<dbReference type="InterPro" id="IPR041698">
    <property type="entry name" value="Methyltransf_25"/>
</dbReference>
<gene>
    <name evidence="4" type="ORF">SAMN05216247_114164</name>
</gene>
<dbReference type="Gene3D" id="1.10.1660.10">
    <property type="match status" value="1"/>
</dbReference>
<dbReference type="SUPFAM" id="SSF46955">
    <property type="entry name" value="Putative DNA-binding domain"/>
    <property type="match status" value="1"/>
</dbReference>
<organism evidence="4 5">
    <name type="scientific">Pseudomonas salomonii</name>
    <dbReference type="NCBI Taxonomy" id="191391"/>
    <lineage>
        <taxon>Bacteria</taxon>
        <taxon>Pseudomonadati</taxon>
        <taxon>Pseudomonadota</taxon>
        <taxon>Gammaproteobacteria</taxon>
        <taxon>Pseudomonadales</taxon>
        <taxon>Pseudomonadaceae</taxon>
        <taxon>Pseudomonas</taxon>
    </lineage>
</organism>
<dbReference type="PANTHER" id="PTHR30204:SF97">
    <property type="entry name" value="MERR FAMILY REGULATORY PROTEIN"/>
    <property type="match status" value="1"/>
</dbReference>
<dbReference type="SUPFAM" id="SSF53335">
    <property type="entry name" value="S-adenosyl-L-methionine-dependent methyltransferases"/>
    <property type="match status" value="1"/>
</dbReference>
<dbReference type="RefSeq" id="WP_069787352.1">
    <property type="nucleotide sequence ID" value="NZ_FNOX01000014.1"/>
</dbReference>
<name>A0A1H3UJQ7_9PSED</name>
<dbReference type="AlphaFoldDB" id="A0A1H3UJQ7"/>
<sequence>MYRISELALKVGLSRSTLLYYEKLGLISSKRQANGYRAYSTHDLQQLKLLQQLQAGGLTLKECQACLDTRIDRALLLERLQTLEHEIAQKQQSRDLLAAMLGQASMRGWHQALENQAPGAHLGWLLKQGFNEKQALRLKWLSKDMNEHDHYMADFERLFDSLDRLGPGSAEDTLAALNALPAVPKTLLDIGCGRGVSTLLLAQHTQGQVTAVDNDEYSLAHVQAAVAANALEQRIRLLCASMTELPFEDGSFDAIWAEGSAYIMGFGHALKSWRRLIKPHGFLVVSDLIWLTDSPHAEAFSFWKKNYPDMTTLQDRVSNMVPLGYRLLHSFALSRHAWENYVAPLRKKVAEVSASDFSSNALADIKEEIDIHERFLDDYGYQFFVLQKNSA</sequence>
<dbReference type="InterPro" id="IPR029063">
    <property type="entry name" value="SAM-dependent_MTases_sf"/>
</dbReference>
<dbReference type="InterPro" id="IPR009061">
    <property type="entry name" value="DNA-bd_dom_put_sf"/>
</dbReference>
<dbReference type="CDD" id="cd02440">
    <property type="entry name" value="AdoMet_MTases"/>
    <property type="match status" value="1"/>
</dbReference>
<dbReference type="EMBL" id="FNOX01000014">
    <property type="protein sequence ID" value="SDZ62692.1"/>
    <property type="molecule type" value="Genomic_DNA"/>
</dbReference>
<keyword evidence="1 4" id="KW-0238">DNA-binding</keyword>
<evidence type="ECO:0000256" key="1">
    <source>
        <dbReference type="ARBA" id="ARBA00023125"/>
    </source>
</evidence>
<evidence type="ECO:0000313" key="5">
    <source>
        <dbReference type="Proteomes" id="UP000182902"/>
    </source>
</evidence>